<evidence type="ECO:0000313" key="2">
    <source>
        <dbReference type="EMBL" id="RXJ64635.1"/>
    </source>
</evidence>
<dbReference type="InterPro" id="IPR005135">
    <property type="entry name" value="Endo/exonuclease/phosphatase"/>
</dbReference>
<organism evidence="2 3">
    <name type="scientific">Halarcobacter anaerophilus</name>
    <dbReference type="NCBI Taxonomy" id="877500"/>
    <lineage>
        <taxon>Bacteria</taxon>
        <taxon>Pseudomonadati</taxon>
        <taxon>Campylobacterota</taxon>
        <taxon>Epsilonproteobacteria</taxon>
        <taxon>Campylobacterales</taxon>
        <taxon>Arcobacteraceae</taxon>
        <taxon>Halarcobacter</taxon>
    </lineage>
</organism>
<proteinExistence type="predicted"/>
<dbReference type="PANTHER" id="PTHR42834">
    <property type="entry name" value="ENDONUCLEASE/EXONUCLEASE/PHOSPHATASE FAMILY PROTEIN (AFU_ORTHOLOGUE AFUA_3G09210)"/>
    <property type="match status" value="1"/>
</dbReference>
<evidence type="ECO:0000313" key="3">
    <source>
        <dbReference type="Proteomes" id="UP000290191"/>
    </source>
</evidence>
<name>A0A4Q0Y4U5_9BACT</name>
<evidence type="ECO:0000259" key="1">
    <source>
        <dbReference type="Pfam" id="PF19580"/>
    </source>
</evidence>
<dbReference type="STRING" id="877500.GCA_000935065_02449"/>
<dbReference type="GO" id="GO:0004519">
    <property type="term" value="F:endonuclease activity"/>
    <property type="evidence" value="ECO:0007669"/>
    <property type="project" value="UniProtKB-KW"/>
</dbReference>
<dbReference type="InterPro" id="IPR036691">
    <property type="entry name" value="Endo/exonu/phosph_ase_sf"/>
</dbReference>
<dbReference type="EMBL" id="PDKO01000001">
    <property type="protein sequence ID" value="RXJ64635.1"/>
    <property type="molecule type" value="Genomic_DNA"/>
</dbReference>
<dbReference type="AlphaFoldDB" id="A0A4Q0Y4U5"/>
<comment type="caution">
    <text evidence="2">The sequence shown here is derived from an EMBL/GenBank/DDBJ whole genome shotgun (WGS) entry which is preliminary data.</text>
</comment>
<keyword evidence="3" id="KW-1185">Reference proteome</keyword>
<dbReference type="Gene3D" id="3.60.10.10">
    <property type="entry name" value="Endonuclease/exonuclease/phosphatase"/>
    <property type="match status" value="1"/>
</dbReference>
<protein>
    <submittedName>
        <fullName evidence="2">Endonuclease</fullName>
    </submittedName>
</protein>
<dbReference type="PANTHER" id="PTHR42834:SF1">
    <property type="entry name" value="ENDONUCLEASE_EXONUCLEASE_PHOSPHATASE FAMILY PROTEIN (AFU_ORTHOLOGUE AFUA_3G09210)"/>
    <property type="match status" value="1"/>
</dbReference>
<keyword evidence="2" id="KW-0378">Hydrolase</keyword>
<dbReference type="Proteomes" id="UP000290191">
    <property type="component" value="Unassembled WGS sequence"/>
</dbReference>
<reference evidence="2 3" key="1">
    <citation type="submission" date="2017-10" db="EMBL/GenBank/DDBJ databases">
        <title>Genomics of the genus Arcobacter.</title>
        <authorList>
            <person name="Perez-Cataluna A."/>
            <person name="Figueras M.J."/>
        </authorList>
    </citation>
    <scope>NUCLEOTIDE SEQUENCE [LARGE SCALE GENOMIC DNA]</scope>
    <source>
        <strain evidence="2 3">DSM 24636</strain>
    </source>
</reference>
<dbReference type="SUPFAM" id="SSF56219">
    <property type="entry name" value="DNase I-like"/>
    <property type="match status" value="1"/>
</dbReference>
<gene>
    <name evidence="2" type="ORF">CRV06_01370</name>
</gene>
<keyword evidence="2" id="KW-0540">Nuclease</keyword>
<feature type="domain" description="Endonuclease/exonuclease/phosphatase" evidence="1">
    <location>
        <begin position="21"/>
        <end position="324"/>
    </location>
</feature>
<accession>A0A4Q0Y4U5</accession>
<dbReference type="Pfam" id="PF19580">
    <property type="entry name" value="Exo_endo_phos_3"/>
    <property type="match status" value="1"/>
</dbReference>
<sequence>MIKIILFLLLNLCLYAKTFNISTYNVENLFDLKNNRSDYKEYIPNDYSKWDKKKFTLKLANLIKVLKDLDSDIIALQEVENRELMQLLLKKLPKYKYYSFSKYENASVGIGFLSKIKIIKNQDLNIKFPNKIYRPILETTFKIDNYKFKIFNNHWPSKRVAESYRIKYAKKLFDRVNELPKDYDYILLGDFNSNYNEFETIYYEKRLNNTQGVTGINQVLNTTVDKKYITVDDILRRDKRVHYNLWLQVDYPKRFSTIFRGNKYTPDNIILSPALFDNKKLSYKLNSFKVFAPQYLYKNGKINRWQIKDGIHTGKGFSDHLPLTATFSSKKEDKNPLKKIPEKTFNKISDFYNTNKLLKDADLKNVVVIYKDSKSAVIKQKNDRAIYLYNNVAKLKEGYSYDLRVSQIKEFFGLKEIKKFKILEKNKKIPDYKKLYLEGKDIDILDLKYQNEIVTNIQGVYKNKKLLFNNKEIKLYFRKKSINPKEGSFIKIKRAQIGFFKNSAQLVIHKKSDIDVN</sequence>
<keyword evidence="2" id="KW-0255">Endonuclease</keyword>
<dbReference type="OrthoDB" id="184983at2"/>
<dbReference type="RefSeq" id="WP_129081030.1">
    <property type="nucleotide sequence ID" value="NZ_CP041070.1"/>
</dbReference>